<dbReference type="Proteomes" id="UP001515480">
    <property type="component" value="Unassembled WGS sequence"/>
</dbReference>
<comment type="caution">
    <text evidence="7">The sequence shown here is derived from an EMBL/GenBank/DDBJ whole genome shotgun (WGS) entry which is preliminary data.</text>
</comment>
<sequence>MDSLSPRRHKWDNRARADEAPAFDRDLNLATLALEDFANGGKLRSIPMHALRSISSQLGRLVPHTPAFFTGVEGPELSSSDVKREPRYGLALSPIQCTPNHCAGCSAYAQRLCRGELPDPEAVWTQLLQRREEGGRERLVPQRSVPANFMMLTFVNWFHDDTFRTVAHTNGSTLWRAKDGISLAQVYGDTPARERALRAHVGGKMRTSTARNGELLPPRLLDVRAAHPEFEMWTSARGVPTVANESDMFALGDPRFNMHPGHLFWGTLALRLHNELAELVARERPQSSDGELFATARHLLTHLINKIRIEDFVSDTISPFRDHAKIEYNPPLMRQLAEFRSDFTPIWYEFNSLYRWHSLIPDAFDLGGAAEERTRPVEATMFQPRAFELARDGLGGLARSLKRTALGRYGARNTPRYGDRLRSFNDYREMAGMTRHASFAAFGLDAPTARAMEALYSSAEHVDFFVGVMLEAARDDGGAGRIRRSMLGDTQLALLSLFAVQDIVSLDHVRLPELWSEEVLTAEGKRYVQDFDLGKVIGALVGAPTGEVRCPFLTDEQACTPRALQTDPASTALRLRNLADYSGLDYFSQFFWSDTGYYMARWYAALLFAMGGVLLLYLATHAACQRVIGKTALGATEWCKWHQSQRQLHLATVTSVNALLTTALAAPVSFSHVRILFADDMFTAMLEEFDGVAGVSAPTLAALYLAEACVRATQPSPPTLAALPDLAKQPAGIRVASSGRSGYAPRQVILYLHHLFTIGLILATPLSRSVWMIRLGLLLTWFAYLEFPIFIAASLYRLRVVPDRHLKLWVFPGCVGIYLATRLAETALVGYFIASSSHRMFDVGQGIFFVALTIVCAVLIVMQFEIMTPMYHMYRRLTQRD</sequence>
<dbReference type="GO" id="GO:0046872">
    <property type="term" value="F:metal ion binding"/>
    <property type="evidence" value="ECO:0007669"/>
    <property type="project" value="UniProtKB-KW"/>
</dbReference>
<feature type="transmembrane region" description="Helical" evidence="6">
    <location>
        <begin position="748"/>
        <end position="766"/>
    </location>
</feature>
<dbReference type="PANTHER" id="PTHR11903:SF39">
    <property type="entry name" value="PROSTAGLANDIN G_H SYNTHASE 2-LIKE"/>
    <property type="match status" value="1"/>
</dbReference>
<feature type="transmembrane region" description="Helical" evidence="6">
    <location>
        <begin position="602"/>
        <end position="620"/>
    </location>
</feature>
<organism evidence="7 8">
    <name type="scientific">Prymnesium parvum</name>
    <name type="common">Toxic golden alga</name>
    <dbReference type="NCBI Taxonomy" id="97485"/>
    <lineage>
        <taxon>Eukaryota</taxon>
        <taxon>Haptista</taxon>
        <taxon>Haptophyta</taxon>
        <taxon>Prymnesiophyceae</taxon>
        <taxon>Prymnesiales</taxon>
        <taxon>Prymnesiaceae</taxon>
        <taxon>Prymnesium</taxon>
    </lineage>
</organism>
<reference evidence="7 8" key="1">
    <citation type="journal article" date="2024" name="Science">
        <title>Giant polyketide synthase enzymes in the biosynthesis of giant marine polyether toxins.</title>
        <authorList>
            <person name="Fallon T.R."/>
            <person name="Shende V.V."/>
            <person name="Wierzbicki I.H."/>
            <person name="Pendleton A.L."/>
            <person name="Watervoot N.F."/>
            <person name="Auber R.P."/>
            <person name="Gonzalez D.J."/>
            <person name="Wisecaver J.H."/>
            <person name="Moore B.S."/>
        </authorList>
    </citation>
    <scope>NUCLEOTIDE SEQUENCE [LARGE SCALE GENOMIC DNA]</scope>
    <source>
        <strain evidence="7 8">12B1</strain>
    </source>
</reference>
<dbReference type="PROSITE" id="PS50292">
    <property type="entry name" value="PEROXIDASE_3"/>
    <property type="match status" value="1"/>
</dbReference>
<evidence type="ECO:0000256" key="6">
    <source>
        <dbReference type="SAM" id="Phobius"/>
    </source>
</evidence>
<dbReference type="PANTHER" id="PTHR11903">
    <property type="entry name" value="PROSTAGLANDIN G/H SYNTHASE"/>
    <property type="match status" value="1"/>
</dbReference>
<accession>A0AB34K9W8</accession>
<evidence type="ECO:0000256" key="3">
    <source>
        <dbReference type="ARBA" id="ARBA00023002"/>
    </source>
</evidence>
<dbReference type="GO" id="GO:0016702">
    <property type="term" value="F:oxidoreductase activity, acting on single donors with incorporation of molecular oxygen, incorporation of two atoms of oxygen"/>
    <property type="evidence" value="ECO:0007669"/>
    <property type="project" value="TreeGrafter"/>
</dbReference>
<feature type="transmembrane region" description="Helical" evidence="6">
    <location>
        <begin position="846"/>
        <end position="866"/>
    </location>
</feature>
<dbReference type="InterPro" id="IPR010255">
    <property type="entry name" value="Haem_peroxidase_sf"/>
</dbReference>
<dbReference type="GO" id="GO:0020037">
    <property type="term" value="F:heme binding"/>
    <property type="evidence" value="ECO:0007669"/>
    <property type="project" value="InterPro"/>
</dbReference>
<keyword evidence="6" id="KW-0472">Membrane</keyword>
<proteinExistence type="predicted"/>
<evidence type="ECO:0008006" key="9">
    <source>
        <dbReference type="Google" id="ProtNLM"/>
    </source>
</evidence>
<gene>
    <name evidence="7" type="ORF">AB1Y20_001574</name>
</gene>
<keyword evidence="2" id="KW-0223">Dioxygenase</keyword>
<dbReference type="SUPFAM" id="SSF48113">
    <property type="entry name" value="Heme-dependent peroxidases"/>
    <property type="match status" value="1"/>
</dbReference>
<keyword evidence="5" id="KW-0349">Heme</keyword>
<dbReference type="GO" id="GO:0006979">
    <property type="term" value="P:response to oxidative stress"/>
    <property type="evidence" value="ECO:0007669"/>
    <property type="project" value="InterPro"/>
</dbReference>
<dbReference type="AlphaFoldDB" id="A0AB34K9W8"/>
<dbReference type="EMBL" id="JBGBPQ010000001">
    <property type="protein sequence ID" value="KAL1530674.1"/>
    <property type="molecule type" value="Genomic_DNA"/>
</dbReference>
<evidence type="ECO:0000313" key="7">
    <source>
        <dbReference type="EMBL" id="KAL1530674.1"/>
    </source>
</evidence>
<dbReference type="GO" id="GO:0005737">
    <property type="term" value="C:cytoplasm"/>
    <property type="evidence" value="ECO:0007669"/>
    <property type="project" value="TreeGrafter"/>
</dbReference>
<evidence type="ECO:0000256" key="5">
    <source>
        <dbReference type="PIRSR" id="PIRSR619791-2"/>
    </source>
</evidence>
<dbReference type="InterPro" id="IPR019791">
    <property type="entry name" value="Haem_peroxidase_animal"/>
</dbReference>
<dbReference type="PRINTS" id="PR00457">
    <property type="entry name" value="ANPEROXIDASE"/>
</dbReference>
<dbReference type="GO" id="GO:0006631">
    <property type="term" value="P:fatty acid metabolic process"/>
    <property type="evidence" value="ECO:0007669"/>
    <property type="project" value="UniProtKB-ARBA"/>
</dbReference>
<keyword evidence="3" id="KW-0560">Oxidoreductase</keyword>
<feature type="transmembrane region" description="Helical" evidence="6">
    <location>
        <begin position="808"/>
        <end position="834"/>
    </location>
</feature>
<feature type="transmembrane region" description="Helical" evidence="6">
    <location>
        <begin position="772"/>
        <end position="796"/>
    </location>
</feature>
<keyword evidence="6" id="KW-1133">Transmembrane helix</keyword>
<dbReference type="Gene3D" id="1.10.640.10">
    <property type="entry name" value="Haem peroxidase domain superfamily, animal type"/>
    <property type="match status" value="1"/>
</dbReference>
<keyword evidence="1 5" id="KW-0479">Metal-binding</keyword>
<evidence type="ECO:0000256" key="4">
    <source>
        <dbReference type="ARBA" id="ARBA00023004"/>
    </source>
</evidence>
<dbReference type="Pfam" id="PF03098">
    <property type="entry name" value="An_peroxidase"/>
    <property type="match status" value="2"/>
</dbReference>
<dbReference type="GO" id="GO:0004666">
    <property type="term" value="F:prostaglandin-endoperoxide synthase activity"/>
    <property type="evidence" value="ECO:0007669"/>
    <property type="project" value="TreeGrafter"/>
</dbReference>
<name>A0AB34K9W8_PRYPA</name>
<keyword evidence="6" id="KW-0812">Transmembrane</keyword>
<feature type="binding site" description="axial binding residue" evidence="5">
    <location>
        <position position="357"/>
    </location>
    <ligand>
        <name>heme b</name>
        <dbReference type="ChEBI" id="CHEBI:60344"/>
    </ligand>
    <ligandPart>
        <name>Fe</name>
        <dbReference type="ChEBI" id="CHEBI:18248"/>
    </ligandPart>
</feature>
<evidence type="ECO:0000256" key="2">
    <source>
        <dbReference type="ARBA" id="ARBA00022964"/>
    </source>
</evidence>
<evidence type="ECO:0000256" key="1">
    <source>
        <dbReference type="ARBA" id="ARBA00022723"/>
    </source>
</evidence>
<keyword evidence="4 5" id="KW-0408">Iron</keyword>
<protein>
    <recommendedName>
        <fullName evidence="9">Prostaglandin-endoperoxide synthase</fullName>
    </recommendedName>
</protein>
<evidence type="ECO:0000313" key="8">
    <source>
        <dbReference type="Proteomes" id="UP001515480"/>
    </source>
</evidence>
<dbReference type="InterPro" id="IPR050783">
    <property type="entry name" value="Oxylipin_biosynth_metab"/>
</dbReference>
<keyword evidence="8" id="KW-1185">Reference proteome</keyword>
<dbReference type="InterPro" id="IPR037120">
    <property type="entry name" value="Haem_peroxidase_sf_animal"/>
</dbReference>
<dbReference type="GO" id="GO:0004601">
    <property type="term" value="F:peroxidase activity"/>
    <property type="evidence" value="ECO:0007669"/>
    <property type="project" value="InterPro"/>
</dbReference>